<dbReference type="AlphaFoldDB" id="A0A2H9U6T1"/>
<dbReference type="HAMAP" id="MF_00973">
    <property type="entry name" value="Gluconeogen_factor"/>
    <property type="match status" value="1"/>
</dbReference>
<dbReference type="RefSeq" id="WP_100293258.1">
    <property type="nucleotide sequence ID" value="NZ_PGGC01000048.1"/>
</dbReference>
<evidence type="ECO:0000313" key="3">
    <source>
        <dbReference type="EMBL" id="PJG59756.1"/>
    </source>
</evidence>
<dbReference type="GO" id="GO:0005737">
    <property type="term" value="C:cytoplasm"/>
    <property type="evidence" value="ECO:0007669"/>
    <property type="project" value="UniProtKB-SubCell"/>
</dbReference>
<dbReference type="InterPro" id="IPR002882">
    <property type="entry name" value="CofD"/>
</dbReference>
<dbReference type="NCBIfam" id="TIGR01826">
    <property type="entry name" value="CofD_related"/>
    <property type="match status" value="1"/>
</dbReference>
<protein>
    <recommendedName>
        <fullName evidence="2">Putative gluconeogenesis factor</fullName>
    </recommendedName>
</protein>
<reference evidence="3 4" key="1">
    <citation type="submission" date="2017-11" db="EMBL/GenBank/DDBJ databases">
        <title>Draft genome sequence of environmental isolate Aeromonas cavernicola sp. nov. MDC 2508.</title>
        <authorList>
            <person name="Colston S.M."/>
            <person name="Navarro A."/>
            <person name="Martinez-Murcia A.J."/>
            <person name="Graf J."/>
        </authorList>
    </citation>
    <scope>NUCLEOTIDE SEQUENCE [LARGE SCALE GENOMIC DNA]</scope>
    <source>
        <strain evidence="3 4">MDC 2508</strain>
    </source>
</reference>
<dbReference type="GO" id="GO:0008360">
    <property type="term" value="P:regulation of cell shape"/>
    <property type="evidence" value="ECO:0007669"/>
    <property type="project" value="UniProtKB-UniRule"/>
</dbReference>
<accession>A0A2H9U6T1</accession>
<comment type="function">
    <text evidence="2">Required for morphogenesis under gluconeogenic growth conditions.</text>
</comment>
<gene>
    <name evidence="3" type="ORF">CUC53_05725</name>
</gene>
<comment type="similarity">
    <text evidence="2">Belongs to the gluconeogenesis factor family.</text>
</comment>
<name>A0A2H9U6T1_9GAMM</name>
<dbReference type="PANTHER" id="PTHR30135">
    <property type="entry name" value="UNCHARACTERIZED PROTEIN YVCK-RELATED"/>
    <property type="match status" value="1"/>
</dbReference>
<dbReference type="CDD" id="cd07187">
    <property type="entry name" value="YvcK_like"/>
    <property type="match status" value="1"/>
</dbReference>
<dbReference type="InterPro" id="IPR010119">
    <property type="entry name" value="Gluconeogen_factor"/>
</dbReference>
<dbReference type="EMBL" id="PGGC01000048">
    <property type="protein sequence ID" value="PJG59756.1"/>
    <property type="molecule type" value="Genomic_DNA"/>
</dbReference>
<dbReference type="SUPFAM" id="SSF142338">
    <property type="entry name" value="CofD-like"/>
    <property type="match status" value="1"/>
</dbReference>
<evidence type="ECO:0000313" key="4">
    <source>
        <dbReference type="Proteomes" id="UP000235861"/>
    </source>
</evidence>
<dbReference type="InterPro" id="IPR038136">
    <property type="entry name" value="CofD-like_dom_sf"/>
</dbReference>
<evidence type="ECO:0000256" key="2">
    <source>
        <dbReference type="HAMAP-Rule" id="MF_00973"/>
    </source>
</evidence>
<dbReference type="PANTHER" id="PTHR30135:SF3">
    <property type="entry name" value="GLUCONEOGENESIS FACTOR-RELATED"/>
    <property type="match status" value="1"/>
</dbReference>
<comment type="caution">
    <text evidence="3">The sequence shown here is derived from an EMBL/GenBank/DDBJ whole genome shotgun (WGS) entry which is preliminary data.</text>
</comment>
<evidence type="ECO:0000256" key="1">
    <source>
        <dbReference type="ARBA" id="ARBA00022490"/>
    </source>
</evidence>
<dbReference type="Proteomes" id="UP000235861">
    <property type="component" value="Unassembled WGS sequence"/>
</dbReference>
<keyword evidence="4" id="KW-1185">Reference proteome</keyword>
<proteinExistence type="inferred from homology"/>
<dbReference type="Gene3D" id="3.40.50.10680">
    <property type="entry name" value="CofD-like domains"/>
    <property type="match status" value="1"/>
</dbReference>
<keyword evidence="1 2" id="KW-0963">Cytoplasm</keyword>
<dbReference type="Pfam" id="PF01933">
    <property type="entry name" value="CofD"/>
    <property type="match status" value="1"/>
</dbReference>
<dbReference type="GO" id="GO:0043743">
    <property type="term" value="F:LPPG:FO 2-phospho-L-lactate transferase activity"/>
    <property type="evidence" value="ECO:0007669"/>
    <property type="project" value="InterPro"/>
</dbReference>
<dbReference type="OrthoDB" id="5413830at2"/>
<comment type="subcellular location">
    <subcellularLocation>
        <location evidence="2">Cytoplasm</location>
    </subcellularLocation>
</comment>
<sequence length="311" mass="34064">MWQKNINDFNRVVAIGGGHGMGRVLSSLSFLGQRLTGIVTTTDNGGSTGRLRQSQACIAWGDLRNCLNQLVTDPSIGSLLFEYRFAGDGELAGHNLGNLMLLALDSLCVRPLDAIKLISDMLKIESQLLPMSEQPTDLCAHMACGSEAFGEVSIDQLDIPPLSLRLIPEVQATREAVQALQQAELIILGPGSFLTSIMPPLLLAEIGRAINESDALVVFIGNLVAEHGPARHLDLAAQCRWLESRIGHGRVNAILAPPGEYQMTEWHDRLIQADMCEAELQHRHDRFKLKQALDNTIQQLMSQRGLACHHT</sequence>
<organism evidence="3 4">
    <name type="scientific">Aeromonas cavernicola</name>
    <dbReference type="NCBI Taxonomy" id="1006623"/>
    <lineage>
        <taxon>Bacteria</taxon>
        <taxon>Pseudomonadati</taxon>
        <taxon>Pseudomonadota</taxon>
        <taxon>Gammaproteobacteria</taxon>
        <taxon>Aeromonadales</taxon>
        <taxon>Aeromonadaceae</taxon>
        <taxon>Aeromonas</taxon>
    </lineage>
</organism>